<reference evidence="2" key="1">
    <citation type="submission" date="2020-01" db="EMBL/GenBank/DDBJ databases">
        <authorList>
            <person name="Meier V. D."/>
            <person name="Meier V D."/>
        </authorList>
    </citation>
    <scope>NUCLEOTIDE SEQUENCE</scope>
    <source>
        <strain evidence="2">HLG_WM_MAG_10</strain>
    </source>
</reference>
<protein>
    <recommendedName>
        <fullName evidence="1">Pvc16 N-terminal domain-containing protein</fullName>
    </recommendedName>
</protein>
<dbReference type="Pfam" id="PF14065">
    <property type="entry name" value="Pvc16_N"/>
    <property type="match status" value="1"/>
</dbReference>
<accession>A0A6S6U1B3</accession>
<dbReference type="EMBL" id="CACVAQ010000295">
    <property type="protein sequence ID" value="CAA6821226.1"/>
    <property type="molecule type" value="Genomic_DNA"/>
</dbReference>
<proteinExistence type="predicted"/>
<name>A0A6S6U1B3_9BACT</name>
<gene>
    <name evidence="2" type="ORF">HELGO_WM18243</name>
</gene>
<sequence>MIHDVIAIIAGELNRFLQSKHNITEEKVVMSSIVNLDGSVAVQEPDKIVMTLANLEMDKSQSNVGGYTKTSRGNFQKFNPPININVTVLFSAYFTSENYLEGLKFITSVIAFFQSRAGIFTNQNTPALNGLVEKLQAELITMETRDLGNFWGIMGSKYLPSVVYKIKTLPIQHDLMFPEIPVIKKT</sequence>
<dbReference type="InterPro" id="IPR025351">
    <property type="entry name" value="Pvc16_N"/>
</dbReference>
<evidence type="ECO:0000259" key="1">
    <source>
        <dbReference type="Pfam" id="PF14065"/>
    </source>
</evidence>
<organism evidence="2">
    <name type="scientific">uncultured Aureispira sp</name>
    <dbReference type="NCBI Taxonomy" id="1331704"/>
    <lineage>
        <taxon>Bacteria</taxon>
        <taxon>Pseudomonadati</taxon>
        <taxon>Bacteroidota</taxon>
        <taxon>Saprospiria</taxon>
        <taxon>Saprospirales</taxon>
        <taxon>Saprospiraceae</taxon>
        <taxon>Aureispira</taxon>
        <taxon>environmental samples</taxon>
    </lineage>
</organism>
<evidence type="ECO:0000313" key="2">
    <source>
        <dbReference type="EMBL" id="CAA6821226.1"/>
    </source>
</evidence>
<feature type="domain" description="Pvc16 N-terminal" evidence="1">
    <location>
        <begin position="4"/>
        <end position="184"/>
    </location>
</feature>
<dbReference type="AlphaFoldDB" id="A0A6S6U1B3"/>